<gene>
    <name evidence="2" type="ORF">TTRE_0000207201</name>
</gene>
<dbReference type="OrthoDB" id="10426620at2759"/>
<feature type="compositionally biased region" description="Low complexity" evidence="1">
    <location>
        <begin position="175"/>
        <end position="185"/>
    </location>
</feature>
<evidence type="ECO:0000313" key="2">
    <source>
        <dbReference type="EMBL" id="CDW53805.1"/>
    </source>
</evidence>
<name>A0A077Z542_TRITR</name>
<feature type="compositionally biased region" description="Polar residues" evidence="1">
    <location>
        <begin position="115"/>
        <end position="156"/>
    </location>
</feature>
<accession>A0A077Z542</accession>
<proteinExistence type="predicted"/>
<evidence type="ECO:0000313" key="3">
    <source>
        <dbReference type="Proteomes" id="UP000030665"/>
    </source>
</evidence>
<dbReference type="AlphaFoldDB" id="A0A077Z542"/>
<protein>
    <submittedName>
        <fullName evidence="2">Uncharacterized protein</fullName>
    </submittedName>
</protein>
<feature type="compositionally biased region" description="Polar residues" evidence="1">
    <location>
        <begin position="186"/>
        <end position="208"/>
    </location>
</feature>
<sequence length="217" mass="23743">MSLGSQQSEEGNGRSYDLSRSSEAENSMDDLVGFNENEKSGRPVRRKKPNSRYTDLMSEWETKRRRGSIARRGASQLLKTEFQGGPGSFMEFNLAGLQFARKSVLVGAIPQKLTSRQMANAPCTTQVSQPSIQKDSCPPSNKDSPTSTIPAVQNRPQRPVAYKRVVNLSARVDQSPSTSESKSTSAVQNSTSTPASNVRATFSVNNVGQVRKDEVLK</sequence>
<dbReference type="Proteomes" id="UP000030665">
    <property type="component" value="Unassembled WGS sequence"/>
</dbReference>
<keyword evidence="3" id="KW-1185">Reference proteome</keyword>
<reference evidence="2" key="2">
    <citation type="submission" date="2014-03" db="EMBL/GenBank/DDBJ databases">
        <title>The whipworm genome and dual-species transcriptomics of an intimate host-pathogen interaction.</title>
        <authorList>
            <person name="Foth B.J."/>
            <person name="Tsai I.J."/>
            <person name="Reid A.J."/>
            <person name="Bancroft A.J."/>
            <person name="Nichol S."/>
            <person name="Tracey A."/>
            <person name="Holroyd N."/>
            <person name="Cotton J.A."/>
            <person name="Stanley E.J."/>
            <person name="Zarowiecki M."/>
            <person name="Liu J.Z."/>
            <person name="Huckvale T."/>
            <person name="Cooper P.J."/>
            <person name="Grencis R.K."/>
            <person name="Berriman M."/>
        </authorList>
    </citation>
    <scope>NUCLEOTIDE SEQUENCE [LARGE SCALE GENOMIC DNA]</scope>
</reference>
<feature type="compositionally biased region" description="Polar residues" evidence="1">
    <location>
        <begin position="1"/>
        <end position="10"/>
    </location>
</feature>
<evidence type="ECO:0000256" key="1">
    <source>
        <dbReference type="SAM" id="MobiDB-lite"/>
    </source>
</evidence>
<feature type="region of interest" description="Disordered" evidence="1">
    <location>
        <begin position="115"/>
        <end position="217"/>
    </location>
</feature>
<organism evidence="2 3">
    <name type="scientific">Trichuris trichiura</name>
    <name type="common">Whipworm</name>
    <name type="synonym">Trichocephalus trichiurus</name>
    <dbReference type="NCBI Taxonomy" id="36087"/>
    <lineage>
        <taxon>Eukaryota</taxon>
        <taxon>Metazoa</taxon>
        <taxon>Ecdysozoa</taxon>
        <taxon>Nematoda</taxon>
        <taxon>Enoplea</taxon>
        <taxon>Dorylaimia</taxon>
        <taxon>Trichinellida</taxon>
        <taxon>Trichuridae</taxon>
        <taxon>Trichuris</taxon>
    </lineage>
</organism>
<dbReference type="EMBL" id="HG805867">
    <property type="protein sequence ID" value="CDW53805.1"/>
    <property type="molecule type" value="Genomic_DNA"/>
</dbReference>
<feature type="region of interest" description="Disordered" evidence="1">
    <location>
        <begin position="1"/>
        <end position="72"/>
    </location>
</feature>
<reference evidence="2" key="1">
    <citation type="submission" date="2014-01" db="EMBL/GenBank/DDBJ databases">
        <authorList>
            <person name="Aslett M."/>
        </authorList>
    </citation>
    <scope>NUCLEOTIDE SEQUENCE</scope>
</reference>